<dbReference type="CDD" id="cd12148">
    <property type="entry name" value="fungal_TF_MHR"/>
    <property type="match status" value="1"/>
</dbReference>
<keyword evidence="4" id="KW-0863">Zinc-finger</keyword>
<evidence type="ECO:0000256" key="1">
    <source>
        <dbReference type="ARBA" id="ARBA00004123"/>
    </source>
</evidence>
<dbReference type="InterPro" id="IPR007219">
    <property type="entry name" value="XnlR_reg_dom"/>
</dbReference>
<protein>
    <submittedName>
        <fullName evidence="9">Early growth response protein 1 (Egr-1)</fullName>
    </submittedName>
</protein>
<dbReference type="GO" id="GO:0000981">
    <property type="term" value="F:DNA-binding transcription factor activity, RNA polymerase II-specific"/>
    <property type="evidence" value="ECO:0007669"/>
    <property type="project" value="InterPro"/>
</dbReference>
<dbReference type="EMBL" id="JAANYQ010000007">
    <property type="protein sequence ID" value="KAF4123091.1"/>
    <property type="molecule type" value="Genomic_DNA"/>
</dbReference>
<feature type="region of interest" description="Disordered" evidence="7">
    <location>
        <begin position="266"/>
        <end position="285"/>
    </location>
</feature>
<dbReference type="OrthoDB" id="8117402at2759"/>
<evidence type="ECO:0000256" key="6">
    <source>
        <dbReference type="ARBA" id="ARBA00023242"/>
    </source>
</evidence>
<proteinExistence type="predicted"/>
<dbReference type="InterPro" id="IPR051059">
    <property type="entry name" value="VerF-like"/>
</dbReference>
<evidence type="ECO:0000256" key="2">
    <source>
        <dbReference type="ARBA" id="ARBA00022723"/>
    </source>
</evidence>
<keyword evidence="6" id="KW-0539">Nucleus</keyword>
<evidence type="ECO:0000256" key="7">
    <source>
        <dbReference type="SAM" id="MobiDB-lite"/>
    </source>
</evidence>
<evidence type="ECO:0000256" key="4">
    <source>
        <dbReference type="ARBA" id="ARBA00022771"/>
    </source>
</evidence>
<feature type="domain" description="Xylanolytic transcriptional activator regulatory" evidence="8">
    <location>
        <begin position="50"/>
        <end position="258"/>
    </location>
</feature>
<dbReference type="RefSeq" id="XP_035321743.1">
    <property type="nucleotide sequence ID" value="XM_035468609.1"/>
</dbReference>
<keyword evidence="10" id="KW-1185">Reference proteome</keyword>
<dbReference type="GO" id="GO:0008270">
    <property type="term" value="F:zinc ion binding"/>
    <property type="evidence" value="ECO:0007669"/>
    <property type="project" value="UniProtKB-KW"/>
</dbReference>
<feature type="compositionally biased region" description="Acidic residues" evidence="7">
    <location>
        <begin position="266"/>
        <end position="275"/>
    </location>
</feature>
<keyword evidence="2" id="KW-0479">Metal-binding</keyword>
<evidence type="ECO:0000313" key="9">
    <source>
        <dbReference type="EMBL" id="KAF4123091.1"/>
    </source>
</evidence>
<comment type="subcellular location">
    <subcellularLocation>
        <location evidence="1">Nucleus</location>
    </subcellularLocation>
</comment>
<evidence type="ECO:0000256" key="3">
    <source>
        <dbReference type="ARBA" id="ARBA00022737"/>
    </source>
</evidence>
<evidence type="ECO:0000313" key="10">
    <source>
        <dbReference type="Proteomes" id="UP000749293"/>
    </source>
</evidence>
<feature type="compositionally biased region" description="Basic and acidic residues" evidence="7">
    <location>
        <begin position="538"/>
        <end position="551"/>
    </location>
</feature>
<comment type="caution">
    <text evidence="9">The sequence shown here is derived from an EMBL/GenBank/DDBJ whole genome shotgun (WGS) entry which is preliminary data.</text>
</comment>
<dbReference type="AlphaFoldDB" id="A0A9P5D430"/>
<dbReference type="Proteomes" id="UP000749293">
    <property type="component" value="Unassembled WGS sequence"/>
</dbReference>
<dbReference type="PANTHER" id="PTHR40626">
    <property type="entry name" value="MIP31509P"/>
    <property type="match status" value="1"/>
</dbReference>
<dbReference type="Pfam" id="PF04082">
    <property type="entry name" value="Fungal_trans"/>
    <property type="match status" value="1"/>
</dbReference>
<sequence>MFGNAIQRRAIRGRTMQRRRNGSHPIQHFWDRRFPSLLAPVYLPALPQFLSAYFEKFQKVFPVIHQPTFIAATAQQPLLQAVACVGAVYTSGEDYCDISRALLESGLKSLDIYVNNHPRVGIQETWVLQAYLLFEYFAIYSCEDSLFNTALEIHRKLVDVARQYQLLQDGVMSGTAGQGLSSPADSTAAHGSSLGRDWHLAIRSESRKRVMYSLYYLDSQLSMCFNLRPHLAALEVKFDLPCRDDVWSAPTAEAWKMLAIDQDGSFNEEDDDDANGEPRPPHGDLYSSLMHLMNPRPQAPPLGLLWHSSFASLMLIVQLQMMVRDLTLGSTFLYRNIRADDPNHALSIISESDRAQVMQALEALADLMPRVCSQKAIGDPQSPDNSLWNHVWVAWHYTALCLTHQDGLLTSGIVEYSLPTAISTAWELGRPRAKKYRDVYEDRDVVRVATHLARILDLLTRPALGASVGPECTGSEDPFTTVIAFKSCLMGWRIVRLITIGIQDSLRGQRSTILPSVYTAFGRSMMYDILTALDPENDGRLEDVTGDERLSESSPRSSEMLKDSERHYLERIEDALTRRNHWPLATWIAAVFTETFHGED</sequence>
<evidence type="ECO:0000256" key="5">
    <source>
        <dbReference type="ARBA" id="ARBA00022833"/>
    </source>
</evidence>
<name>A0A9P5D430_9HYPO</name>
<keyword evidence="3" id="KW-0677">Repeat</keyword>
<dbReference type="PANTHER" id="PTHR40626:SF11">
    <property type="entry name" value="ZINC FINGER PROTEIN YPR022C"/>
    <property type="match status" value="1"/>
</dbReference>
<dbReference type="GO" id="GO:0000978">
    <property type="term" value="F:RNA polymerase II cis-regulatory region sequence-specific DNA binding"/>
    <property type="evidence" value="ECO:0007669"/>
    <property type="project" value="InterPro"/>
</dbReference>
<feature type="region of interest" description="Disordered" evidence="7">
    <location>
        <begin position="538"/>
        <end position="562"/>
    </location>
</feature>
<evidence type="ECO:0000259" key="8">
    <source>
        <dbReference type="Pfam" id="PF04082"/>
    </source>
</evidence>
<keyword evidence="5" id="KW-0862">Zinc</keyword>
<organism evidence="9 10">
    <name type="scientific">Geosmithia morbida</name>
    <dbReference type="NCBI Taxonomy" id="1094350"/>
    <lineage>
        <taxon>Eukaryota</taxon>
        <taxon>Fungi</taxon>
        <taxon>Dikarya</taxon>
        <taxon>Ascomycota</taxon>
        <taxon>Pezizomycotina</taxon>
        <taxon>Sordariomycetes</taxon>
        <taxon>Hypocreomycetidae</taxon>
        <taxon>Hypocreales</taxon>
        <taxon>Bionectriaceae</taxon>
        <taxon>Geosmithia</taxon>
    </lineage>
</organism>
<gene>
    <name evidence="9" type="ORF">GMORB2_6639</name>
</gene>
<dbReference type="GeneID" id="55972864"/>
<accession>A0A9P5D430</accession>
<dbReference type="GO" id="GO:0000785">
    <property type="term" value="C:chromatin"/>
    <property type="evidence" value="ECO:0007669"/>
    <property type="project" value="TreeGrafter"/>
</dbReference>
<reference evidence="9" key="1">
    <citation type="submission" date="2020-03" db="EMBL/GenBank/DDBJ databases">
        <title>Site-based positive gene gene selection in Geosmithia morbida across the United States reveals a broad range of putative effectors and factors for local host and environmental adapation.</title>
        <authorList>
            <person name="Onufrak A."/>
            <person name="Murdoch R.W."/>
            <person name="Gazis R."/>
            <person name="Huff M."/>
            <person name="Staton M."/>
            <person name="Klingeman W."/>
            <person name="Hadziabdic D."/>
        </authorList>
    </citation>
    <scope>NUCLEOTIDE SEQUENCE</scope>
    <source>
        <strain evidence="9">1262</strain>
    </source>
</reference>
<dbReference type="GO" id="GO:0005634">
    <property type="term" value="C:nucleus"/>
    <property type="evidence" value="ECO:0007669"/>
    <property type="project" value="UniProtKB-SubCell"/>
</dbReference>
<dbReference type="GO" id="GO:0006351">
    <property type="term" value="P:DNA-templated transcription"/>
    <property type="evidence" value="ECO:0007669"/>
    <property type="project" value="InterPro"/>
</dbReference>